<sequence length="216" mass="23892">MSSAPLDRSAWREVADVDELVELLGEPAQRARDKVRHALLDVDRDWLAASPFCVLATADAEGRCDVSPKGDPAGSLVHVLDETTIAIAERPGNRRADGYRNVLANPHVGIEFVIPGRGDTLRVNGRARLVREAAFLDELVVRGHRPLLALVVDVEEVFFHCSKAFLRSRLWEAESWDPEARVPRRAVVAAEVEPSGRSVAELDEYYGPGYAEGLYR</sequence>
<reference evidence="2 3" key="1">
    <citation type="submission" date="2021-01" db="EMBL/GenBank/DDBJ databases">
        <title>Sequencing the genomes of 1000 actinobacteria strains.</title>
        <authorList>
            <person name="Klenk H.-P."/>
        </authorList>
    </citation>
    <scope>NUCLEOTIDE SEQUENCE [LARGE SCALE GENOMIC DNA]</scope>
    <source>
        <strain evidence="2 3">DSM 18239</strain>
    </source>
</reference>
<name>A0ABS2M8L7_9ACTN</name>
<evidence type="ECO:0000313" key="2">
    <source>
        <dbReference type="EMBL" id="MBM7507511.1"/>
    </source>
</evidence>
<dbReference type="InterPro" id="IPR012349">
    <property type="entry name" value="Split_barrel_FMN-bd"/>
</dbReference>
<dbReference type="NCBIfam" id="TIGR04025">
    <property type="entry name" value="PPOX_FMN_DR2398"/>
    <property type="match status" value="1"/>
</dbReference>
<dbReference type="RefSeq" id="WP_193670128.1">
    <property type="nucleotide sequence ID" value="NZ_CAXICV010000004.1"/>
</dbReference>
<dbReference type="PANTHER" id="PTHR42815">
    <property type="entry name" value="FAD-BINDING, PUTATIVE (AFU_ORTHOLOGUE AFUA_6G07600)-RELATED"/>
    <property type="match status" value="1"/>
</dbReference>
<dbReference type="InterPro" id="IPR011576">
    <property type="entry name" value="Pyridox_Oxase_N"/>
</dbReference>
<gene>
    <name evidence="2" type="ORF">JOE61_001325</name>
</gene>
<proteinExistence type="predicted"/>
<dbReference type="Proteomes" id="UP000732378">
    <property type="component" value="Unassembled WGS sequence"/>
</dbReference>
<protein>
    <submittedName>
        <fullName evidence="2">PPOX class probable FMN-dependent enzyme</fullName>
    </submittedName>
</protein>
<dbReference type="EMBL" id="JAFBBZ010000001">
    <property type="protein sequence ID" value="MBM7507511.1"/>
    <property type="molecule type" value="Genomic_DNA"/>
</dbReference>
<feature type="domain" description="Pyridoxamine 5'-phosphate oxidase N-terminal" evidence="1">
    <location>
        <begin position="44"/>
        <end position="161"/>
    </location>
</feature>
<comment type="caution">
    <text evidence="2">The sequence shown here is derived from an EMBL/GenBank/DDBJ whole genome shotgun (WGS) entry which is preliminary data.</text>
</comment>
<keyword evidence="3" id="KW-1185">Reference proteome</keyword>
<accession>A0ABS2M8L7</accession>
<dbReference type="Gene3D" id="2.30.110.10">
    <property type="entry name" value="Electron Transport, Fmn-binding Protein, Chain A"/>
    <property type="match status" value="1"/>
</dbReference>
<evidence type="ECO:0000259" key="1">
    <source>
        <dbReference type="Pfam" id="PF01243"/>
    </source>
</evidence>
<dbReference type="SUPFAM" id="SSF50475">
    <property type="entry name" value="FMN-binding split barrel"/>
    <property type="match status" value="1"/>
</dbReference>
<evidence type="ECO:0000313" key="3">
    <source>
        <dbReference type="Proteomes" id="UP000732378"/>
    </source>
</evidence>
<dbReference type="Pfam" id="PF01243">
    <property type="entry name" value="PNPOx_N"/>
    <property type="match status" value="1"/>
</dbReference>
<dbReference type="InterPro" id="IPR024029">
    <property type="entry name" value="Pyridox_Oxase_FMN-dep"/>
</dbReference>
<dbReference type="PANTHER" id="PTHR42815:SF2">
    <property type="entry name" value="FAD-BINDING, PUTATIVE (AFU_ORTHOLOGUE AFUA_6G07600)-RELATED"/>
    <property type="match status" value="1"/>
</dbReference>
<organism evidence="2 3">
    <name type="scientific">Nocardioides salarius</name>
    <dbReference type="NCBI Taxonomy" id="374513"/>
    <lineage>
        <taxon>Bacteria</taxon>
        <taxon>Bacillati</taxon>
        <taxon>Actinomycetota</taxon>
        <taxon>Actinomycetes</taxon>
        <taxon>Propionibacteriales</taxon>
        <taxon>Nocardioidaceae</taxon>
        <taxon>Nocardioides</taxon>
    </lineage>
</organism>